<evidence type="ECO:0000259" key="3">
    <source>
        <dbReference type="Pfam" id="PF07833"/>
    </source>
</evidence>
<dbReference type="SUPFAM" id="SSF55383">
    <property type="entry name" value="Copper amine oxidase, domain N"/>
    <property type="match status" value="2"/>
</dbReference>
<dbReference type="SUPFAM" id="SSF53850">
    <property type="entry name" value="Periplasmic binding protein-like II"/>
    <property type="match status" value="1"/>
</dbReference>
<accession>A0A927H1J7</accession>
<feature type="signal peptide" evidence="2">
    <location>
        <begin position="1"/>
        <end position="37"/>
    </location>
</feature>
<dbReference type="EMBL" id="JACXJA010000039">
    <property type="protein sequence ID" value="MBD2865231.1"/>
    <property type="molecule type" value="Genomic_DNA"/>
</dbReference>
<dbReference type="RefSeq" id="WP_190930856.1">
    <property type="nucleotide sequence ID" value="NZ_JACXJA010000039.1"/>
</dbReference>
<evidence type="ECO:0000313" key="4">
    <source>
        <dbReference type="EMBL" id="MBD2865231.1"/>
    </source>
</evidence>
<dbReference type="PANTHER" id="PTHR43649">
    <property type="entry name" value="ARABINOSE-BINDING PROTEIN-RELATED"/>
    <property type="match status" value="1"/>
</dbReference>
<reference evidence="4" key="1">
    <citation type="submission" date="2020-09" db="EMBL/GenBank/DDBJ databases">
        <title>A novel bacterium of genus Paenibacillus, isolated from South China Sea.</title>
        <authorList>
            <person name="Huang H."/>
            <person name="Mo K."/>
            <person name="Hu Y."/>
        </authorList>
    </citation>
    <scope>NUCLEOTIDE SEQUENCE</scope>
    <source>
        <strain evidence="4">IB182363</strain>
    </source>
</reference>
<feature type="chain" id="PRO_5036791582" evidence="2">
    <location>
        <begin position="38"/>
        <end position="623"/>
    </location>
</feature>
<sequence>MVNDQAGSSKKSWKTLPAALCVAALSLAGAAPAPAYADVPNGWPWSDAPPGVEEAADSRTVRIVFEGPVVKWPAAPKMKDGTTVVPARALLEGIGYSLEWNSGQLELTASRASGETLVFRVGHGEMNIKGGAVVELPVAPYIEGDLLWVPLRMPAEASGLKVSWNALDQAAMVSDPNAPVRFSVGTRSDNGVLDASDKLNEYFKTEWKSDIRFSIYAPEQYNDRVNIRIAAGDPTDLMLLGNPYRYSDELLQSFASDLTDMLEKYPRLQALASGDAAAARSIGGRLYGIPRPSHPNAAAFPAIRQDWLDRLGLIMPETMDQLFAVLDKFVHYDPDGDGKHNTIGITGRVDGNGLGTLSWVEQAFTGSPVRFGAAGGKVVDNAVGKEQRAALDWLARAFKAGLIDKEFAQTGSERVVSKLSQGRVGLAAITAEQAAKLTVEAGTSDKFSARWMPIPGLKGTSGAIAPWSTEESGLYIIPRTVPKDKAESILDWLDRGIAASESDWSSISGLGEADRSVLDNVFGTTSLLPQKALFDQLSDSTRDGYRYAVYAWQDVSYAGKTLPQANALFATGEYGELNRKLQELKVKVISGEASLDDWDRHVKEMTDSKEYRDMMGKLNGFLR</sequence>
<proteinExistence type="predicted"/>
<dbReference type="Pfam" id="PF07833">
    <property type="entry name" value="Cu_amine_oxidN1"/>
    <property type="match status" value="1"/>
</dbReference>
<organism evidence="4 5">
    <name type="scientific">Paenibacillus oceani</name>
    <dbReference type="NCBI Taxonomy" id="2772510"/>
    <lineage>
        <taxon>Bacteria</taxon>
        <taxon>Bacillati</taxon>
        <taxon>Bacillota</taxon>
        <taxon>Bacilli</taxon>
        <taxon>Bacillales</taxon>
        <taxon>Paenibacillaceae</taxon>
        <taxon>Paenibacillus</taxon>
    </lineage>
</organism>
<keyword evidence="5" id="KW-1185">Reference proteome</keyword>
<dbReference type="Proteomes" id="UP000639396">
    <property type="component" value="Unassembled WGS sequence"/>
</dbReference>
<dbReference type="InterPro" id="IPR012854">
    <property type="entry name" value="Cu_amine_oxidase-like_N"/>
</dbReference>
<dbReference type="InterPro" id="IPR050490">
    <property type="entry name" value="Bact_solute-bd_prot1"/>
</dbReference>
<evidence type="ECO:0000256" key="1">
    <source>
        <dbReference type="ARBA" id="ARBA00022729"/>
    </source>
</evidence>
<gene>
    <name evidence="4" type="ORF">IDH45_24935</name>
</gene>
<evidence type="ECO:0000256" key="2">
    <source>
        <dbReference type="SAM" id="SignalP"/>
    </source>
</evidence>
<dbReference type="AlphaFoldDB" id="A0A927H1J7"/>
<dbReference type="InterPro" id="IPR036582">
    <property type="entry name" value="Mao_N_sf"/>
</dbReference>
<protein>
    <submittedName>
        <fullName evidence="4">Extracellular solute-binding protein</fullName>
    </submittedName>
</protein>
<evidence type="ECO:0000313" key="5">
    <source>
        <dbReference type="Proteomes" id="UP000639396"/>
    </source>
</evidence>
<dbReference type="PANTHER" id="PTHR43649:SF33">
    <property type="entry name" value="POLYGALACTURONAN_RHAMNOGALACTURONAN-BINDING PROTEIN YTCQ"/>
    <property type="match status" value="1"/>
</dbReference>
<comment type="caution">
    <text evidence="4">The sequence shown here is derived from an EMBL/GenBank/DDBJ whole genome shotgun (WGS) entry which is preliminary data.</text>
</comment>
<keyword evidence="1 2" id="KW-0732">Signal</keyword>
<dbReference type="Gene3D" id="3.40.190.10">
    <property type="entry name" value="Periplasmic binding protein-like II"/>
    <property type="match status" value="2"/>
</dbReference>
<dbReference type="Gene3D" id="3.30.457.10">
    <property type="entry name" value="Copper amine oxidase-like, N-terminal domain"/>
    <property type="match status" value="1"/>
</dbReference>
<name>A0A927H1J7_9BACL</name>
<feature type="domain" description="Copper amine oxidase-like N-terminal" evidence="3">
    <location>
        <begin position="66"/>
        <end position="166"/>
    </location>
</feature>